<accession>A0ABS8N3T9</accession>
<organism evidence="1 2">
    <name type="scientific">Clostridium aromativorans</name>
    <dbReference type="NCBI Taxonomy" id="2836848"/>
    <lineage>
        <taxon>Bacteria</taxon>
        <taxon>Bacillati</taxon>
        <taxon>Bacillota</taxon>
        <taxon>Clostridia</taxon>
        <taxon>Eubacteriales</taxon>
        <taxon>Clostridiaceae</taxon>
        <taxon>Clostridium</taxon>
    </lineage>
</organism>
<evidence type="ECO:0000313" key="2">
    <source>
        <dbReference type="Proteomes" id="UP001165422"/>
    </source>
</evidence>
<protein>
    <submittedName>
        <fullName evidence="1">Uncharacterized protein</fullName>
    </submittedName>
</protein>
<dbReference type="RefSeq" id="WP_229981228.1">
    <property type="nucleotide sequence ID" value="NZ_JAJJPB010000005.1"/>
</dbReference>
<dbReference type="Proteomes" id="UP001165422">
    <property type="component" value="Unassembled WGS sequence"/>
</dbReference>
<reference evidence="1" key="1">
    <citation type="submission" date="2021-11" db="EMBL/GenBank/DDBJ databases">
        <authorList>
            <person name="Qingchun L."/>
            <person name="Dong Z."/>
            <person name="Zongwei Q."/>
            <person name="Jia Z."/>
            <person name="Duotao L."/>
        </authorList>
    </citation>
    <scope>NUCLEOTIDE SEQUENCE</scope>
    <source>
        <strain evidence="1">WLY-B-L2</strain>
    </source>
</reference>
<comment type="caution">
    <text evidence="1">The sequence shown here is derived from an EMBL/GenBank/DDBJ whole genome shotgun (WGS) entry which is preliminary data.</text>
</comment>
<keyword evidence="2" id="KW-1185">Reference proteome</keyword>
<sequence length="63" mass="7401">MLNKHVKYAIDQQIKFDVALIMNLYKSIQEHKTVDCSPIAVKKIKELNTRILALKQFLKEEDN</sequence>
<name>A0ABS8N3T9_9CLOT</name>
<gene>
    <name evidence="1" type="ORF">LN736_06275</name>
</gene>
<proteinExistence type="predicted"/>
<dbReference type="EMBL" id="JAJJPB010000005">
    <property type="protein sequence ID" value="MCC9294463.1"/>
    <property type="molecule type" value="Genomic_DNA"/>
</dbReference>
<evidence type="ECO:0000313" key="1">
    <source>
        <dbReference type="EMBL" id="MCC9294463.1"/>
    </source>
</evidence>